<keyword evidence="8" id="KW-1185">Reference proteome</keyword>
<feature type="compositionally biased region" description="Basic and acidic residues" evidence="6">
    <location>
        <begin position="162"/>
        <end position="171"/>
    </location>
</feature>
<feature type="region of interest" description="Disordered" evidence="6">
    <location>
        <begin position="141"/>
        <end position="171"/>
    </location>
</feature>
<dbReference type="OrthoDB" id="412109at2759"/>
<evidence type="ECO:0000256" key="4">
    <source>
        <dbReference type="ARBA" id="ARBA00023043"/>
    </source>
</evidence>
<gene>
    <name evidence="7" type="ORF">DFH94DRAFT_380660</name>
</gene>
<protein>
    <submittedName>
        <fullName evidence="7">Uncharacterized protein</fullName>
    </submittedName>
</protein>
<keyword evidence="3" id="KW-0677">Repeat</keyword>
<dbReference type="GO" id="GO:0005634">
    <property type="term" value="C:nucleus"/>
    <property type="evidence" value="ECO:0007669"/>
    <property type="project" value="UniProtKB-SubCell"/>
</dbReference>
<dbReference type="PANTHER" id="PTHR15263">
    <property type="entry name" value="I-KAPPA-B-LIKE PROTEIN IKBL"/>
    <property type="match status" value="1"/>
</dbReference>
<evidence type="ECO:0000256" key="2">
    <source>
        <dbReference type="ARBA" id="ARBA00022553"/>
    </source>
</evidence>
<keyword evidence="5" id="KW-0539">Nucleus</keyword>
<reference evidence="7" key="1">
    <citation type="submission" date="2019-10" db="EMBL/GenBank/DDBJ databases">
        <authorList>
            <consortium name="DOE Joint Genome Institute"/>
            <person name="Kuo A."/>
            <person name="Miyauchi S."/>
            <person name="Kiss E."/>
            <person name="Drula E."/>
            <person name="Kohler A."/>
            <person name="Sanchez-Garcia M."/>
            <person name="Andreopoulos B."/>
            <person name="Barry K.W."/>
            <person name="Bonito G."/>
            <person name="Buee M."/>
            <person name="Carver A."/>
            <person name="Chen C."/>
            <person name="Cichocki N."/>
            <person name="Clum A."/>
            <person name="Culley D."/>
            <person name="Crous P.W."/>
            <person name="Fauchery L."/>
            <person name="Girlanda M."/>
            <person name="Hayes R."/>
            <person name="Keri Z."/>
            <person name="LaButti K."/>
            <person name="Lipzen A."/>
            <person name="Lombard V."/>
            <person name="Magnuson J."/>
            <person name="Maillard F."/>
            <person name="Morin E."/>
            <person name="Murat C."/>
            <person name="Nolan M."/>
            <person name="Ohm R."/>
            <person name="Pangilinan J."/>
            <person name="Pereira M."/>
            <person name="Perotto S."/>
            <person name="Peter M."/>
            <person name="Riley R."/>
            <person name="Sitrit Y."/>
            <person name="Stielow B."/>
            <person name="Szollosi G."/>
            <person name="Zifcakova L."/>
            <person name="Stursova M."/>
            <person name="Spatafora J.W."/>
            <person name="Tedersoo L."/>
            <person name="Vaario L.-M."/>
            <person name="Yamada A."/>
            <person name="Yan M."/>
            <person name="Wang P."/>
            <person name="Xu J."/>
            <person name="Bruns T."/>
            <person name="Baldrian P."/>
            <person name="Vilgalys R."/>
            <person name="Henrissat B."/>
            <person name="Grigoriev I.V."/>
            <person name="Hibbett D."/>
            <person name="Nagy L.G."/>
            <person name="Martin F.M."/>
        </authorList>
    </citation>
    <scope>NUCLEOTIDE SEQUENCE</scope>
    <source>
        <strain evidence="7">Prilba</strain>
    </source>
</reference>
<keyword evidence="2" id="KW-0597">Phosphoprotein</keyword>
<dbReference type="AlphaFoldDB" id="A0A9P5MZR0"/>
<evidence type="ECO:0000256" key="1">
    <source>
        <dbReference type="ARBA" id="ARBA00004123"/>
    </source>
</evidence>
<comment type="subcellular location">
    <subcellularLocation>
        <location evidence="1">Nucleus</location>
    </subcellularLocation>
</comment>
<keyword evidence="4" id="KW-0040">ANK repeat</keyword>
<name>A0A9P5MZR0_9AGAM</name>
<evidence type="ECO:0000256" key="6">
    <source>
        <dbReference type="SAM" id="MobiDB-lite"/>
    </source>
</evidence>
<organism evidence="7 8">
    <name type="scientific">Russula ochroleuca</name>
    <dbReference type="NCBI Taxonomy" id="152965"/>
    <lineage>
        <taxon>Eukaryota</taxon>
        <taxon>Fungi</taxon>
        <taxon>Dikarya</taxon>
        <taxon>Basidiomycota</taxon>
        <taxon>Agaricomycotina</taxon>
        <taxon>Agaricomycetes</taxon>
        <taxon>Russulales</taxon>
        <taxon>Russulaceae</taxon>
        <taxon>Russula</taxon>
    </lineage>
</organism>
<dbReference type="Proteomes" id="UP000759537">
    <property type="component" value="Unassembled WGS sequence"/>
</dbReference>
<dbReference type="EMBL" id="WHVB01000005">
    <property type="protein sequence ID" value="KAF8482780.1"/>
    <property type="molecule type" value="Genomic_DNA"/>
</dbReference>
<evidence type="ECO:0000313" key="8">
    <source>
        <dbReference type="Proteomes" id="UP000759537"/>
    </source>
</evidence>
<reference evidence="7" key="2">
    <citation type="journal article" date="2020" name="Nat. Commun.">
        <title>Large-scale genome sequencing of mycorrhizal fungi provides insights into the early evolution of symbiotic traits.</title>
        <authorList>
            <person name="Miyauchi S."/>
            <person name="Kiss E."/>
            <person name="Kuo A."/>
            <person name="Drula E."/>
            <person name="Kohler A."/>
            <person name="Sanchez-Garcia M."/>
            <person name="Morin E."/>
            <person name="Andreopoulos B."/>
            <person name="Barry K.W."/>
            <person name="Bonito G."/>
            <person name="Buee M."/>
            <person name="Carver A."/>
            <person name="Chen C."/>
            <person name="Cichocki N."/>
            <person name="Clum A."/>
            <person name="Culley D."/>
            <person name="Crous P.W."/>
            <person name="Fauchery L."/>
            <person name="Girlanda M."/>
            <person name="Hayes R.D."/>
            <person name="Keri Z."/>
            <person name="LaButti K."/>
            <person name="Lipzen A."/>
            <person name="Lombard V."/>
            <person name="Magnuson J."/>
            <person name="Maillard F."/>
            <person name="Murat C."/>
            <person name="Nolan M."/>
            <person name="Ohm R.A."/>
            <person name="Pangilinan J."/>
            <person name="Pereira M.F."/>
            <person name="Perotto S."/>
            <person name="Peter M."/>
            <person name="Pfister S."/>
            <person name="Riley R."/>
            <person name="Sitrit Y."/>
            <person name="Stielow J.B."/>
            <person name="Szollosi G."/>
            <person name="Zifcakova L."/>
            <person name="Stursova M."/>
            <person name="Spatafora J.W."/>
            <person name="Tedersoo L."/>
            <person name="Vaario L.M."/>
            <person name="Yamada A."/>
            <person name="Yan M."/>
            <person name="Wang P."/>
            <person name="Xu J."/>
            <person name="Bruns T."/>
            <person name="Baldrian P."/>
            <person name="Vilgalys R."/>
            <person name="Dunand C."/>
            <person name="Henrissat B."/>
            <person name="Grigoriev I.V."/>
            <person name="Hibbett D."/>
            <person name="Nagy L.G."/>
            <person name="Martin F.M."/>
        </authorList>
    </citation>
    <scope>NUCLEOTIDE SEQUENCE</scope>
    <source>
        <strain evidence="7">Prilba</strain>
    </source>
</reference>
<sequence length="284" mass="33002">MERSSTIFAVSSQFYDNPHNRGRYHRAAQTPAAPHRGEARKKPAAQTYTWIVEQELAALAKEISETRQWAYEQQAYFGLLPKDAARRTAEKRPRDVGPAGRNFDEETAWVRERLCAAEERRAEQSQLQEEFDKMEARWRERMGREERRHRQAQQWAEGQKASAEKQKQLERRSQEEAWKAYESRWAIVTSDGSQLRFKSVPWPTTAPPKNVAEITPAAIAKFLFSPAHSEGMSRKERIRSALRRWHPDRFGRMLGRVDEKDKEAVERGVGIVARCLNDLLAQEN</sequence>
<evidence type="ECO:0000313" key="7">
    <source>
        <dbReference type="EMBL" id="KAF8482780.1"/>
    </source>
</evidence>
<feature type="region of interest" description="Disordered" evidence="6">
    <location>
        <begin position="18"/>
        <end position="41"/>
    </location>
</feature>
<evidence type="ECO:0000256" key="3">
    <source>
        <dbReference type="ARBA" id="ARBA00022737"/>
    </source>
</evidence>
<dbReference type="PANTHER" id="PTHR15263:SF1">
    <property type="entry name" value="NF-KAPPA-B INHIBITOR-LIKE PROTEIN 1"/>
    <property type="match status" value="1"/>
</dbReference>
<comment type="caution">
    <text evidence="7">The sequence shown here is derived from an EMBL/GenBank/DDBJ whole genome shotgun (WGS) entry which is preliminary data.</text>
</comment>
<dbReference type="GO" id="GO:0043124">
    <property type="term" value="P:negative regulation of canonical NF-kappaB signal transduction"/>
    <property type="evidence" value="ECO:0007669"/>
    <property type="project" value="InterPro"/>
</dbReference>
<dbReference type="InterPro" id="IPR038753">
    <property type="entry name" value="NFKBIL1"/>
</dbReference>
<evidence type="ECO:0000256" key="5">
    <source>
        <dbReference type="ARBA" id="ARBA00023242"/>
    </source>
</evidence>
<proteinExistence type="predicted"/>
<accession>A0A9P5MZR0</accession>